<keyword evidence="5" id="KW-1185">Reference proteome</keyword>
<dbReference type="GeneTree" id="ENSGT00390000018730"/>
<dbReference type="GO" id="GO:0016020">
    <property type="term" value="C:membrane"/>
    <property type="evidence" value="ECO:0007669"/>
    <property type="project" value="InterPro"/>
</dbReference>
<evidence type="ECO:0000256" key="2">
    <source>
        <dbReference type="SAM" id="MobiDB-lite"/>
    </source>
</evidence>
<dbReference type="OrthoDB" id="9950135at2759"/>
<dbReference type="Gene3D" id="3.30.420.10">
    <property type="entry name" value="Ribonuclease H-like superfamily/Ribonuclease H"/>
    <property type="match status" value="1"/>
</dbReference>
<feature type="domain" description="RNase H type-1" evidence="3">
    <location>
        <begin position="59"/>
        <end position="205"/>
    </location>
</feature>
<dbReference type="GO" id="GO:0003676">
    <property type="term" value="F:nucleic acid binding"/>
    <property type="evidence" value="ECO:0007669"/>
    <property type="project" value="InterPro"/>
</dbReference>
<dbReference type="Pfam" id="PF04664">
    <property type="entry name" value="OGFr_N"/>
    <property type="match status" value="1"/>
</dbReference>
<name>A0A8C5QU81_9ANUR</name>
<evidence type="ECO:0000313" key="5">
    <source>
        <dbReference type="Proteomes" id="UP000694569"/>
    </source>
</evidence>
<dbReference type="InterPro" id="IPR002156">
    <property type="entry name" value="RNaseH_domain"/>
</dbReference>
<dbReference type="SUPFAM" id="SSF53098">
    <property type="entry name" value="Ribonuclease H-like"/>
    <property type="match status" value="1"/>
</dbReference>
<dbReference type="AlphaFoldDB" id="A0A8C5QU81"/>
<dbReference type="CDD" id="cd09273">
    <property type="entry name" value="RNase_HI_RT_Bel"/>
    <property type="match status" value="1"/>
</dbReference>
<dbReference type="InterPro" id="IPR012337">
    <property type="entry name" value="RNaseH-like_sf"/>
</dbReference>
<dbReference type="InterPro" id="IPR006757">
    <property type="entry name" value="OGF_rcpt"/>
</dbReference>
<feature type="compositionally biased region" description="Basic and acidic residues" evidence="2">
    <location>
        <begin position="220"/>
        <end position="232"/>
    </location>
</feature>
<dbReference type="Proteomes" id="UP000694569">
    <property type="component" value="Unplaced"/>
</dbReference>
<dbReference type="Pfam" id="PF00075">
    <property type="entry name" value="RNase_H"/>
    <property type="match status" value="1"/>
</dbReference>
<dbReference type="PANTHER" id="PTHR14015">
    <property type="entry name" value="OPIOID GROWTH FACTOR RECEPTOR OGFR ZETA-TYPE OPIOID RECEPTOR"/>
    <property type="match status" value="1"/>
</dbReference>
<accession>A0A8C5QU81</accession>
<organism evidence="4 5">
    <name type="scientific">Leptobrachium leishanense</name>
    <name type="common">Leishan spiny toad</name>
    <dbReference type="NCBI Taxonomy" id="445787"/>
    <lineage>
        <taxon>Eukaryota</taxon>
        <taxon>Metazoa</taxon>
        <taxon>Chordata</taxon>
        <taxon>Craniata</taxon>
        <taxon>Vertebrata</taxon>
        <taxon>Euteleostomi</taxon>
        <taxon>Amphibia</taxon>
        <taxon>Batrachia</taxon>
        <taxon>Anura</taxon>
        <taxon>Pelobatoidea</taxon>
        <taxon>Megophryidae</taxon>
        <taxon>Leptobrachium</taxon>
    </lineage>
</organism>
<proteinExistence type="inferred from homology"/>
<evidence type="ECO:0000256" key="1">
    <source>
        <dbReference type="ARBA" id="ARBA00010365"/>
    </source>
</evidence>
<evidence type="ECO:0000313" key="4">
    <source>
        <dbReference type="Ensembl" id="ENSLLEP00000042452.1"/>
    </source>
</evidence>
<reference evidence="4" key="1">
    <citation type="submission" date="2025-08" db="UniProtKB">
        <authorList>
            <consortium name="Ensembl"/>
        </authorList>
    </citation>
    <scope>IDENTIFICATION</scope>
</reference>
<dbReference type="GO" id="GO:0140625">
    <property type="term" value="F:opioid growth factor receptor activity"/>
    <property type="evidence" value="ECO:0007669"/>
    <property type="project" value="InterPro"/>
</dbReference>
<feature type="region of interest" description="Disordered" evidence="2">
    <location>
        <begin position="220"/>
        <end position="250"/>
    </location>
</feature>
<dbReference type="InterPro" id="IPR036397">
    <property type="entry name" value="RNaseH_sf"/>
</dbReference>
<evidence type="ECO:0000259" key="3">
    <source>
        <dbReference type="PROSITE" id="PS50879"/>
    </source>
</evidence>
<reference evidence="4" key="2">
    <citation type="submission" date="2025-09" db="UniProtKB">
        <authorList>
            <consortium name="Ensembl"/>
        </authorList>
    </citation>
    <scope>IDENTIFICATION</scope>
</reference>
<dbReference type="PANTHER" id="PTHR14015:SF2">
    <property type="entry name" value="OPIOID GROWTH FACTOR RECEPTOR (OGFR) CONSERVED DOMAIN-CONTAINING PROTEIN"/>
    <property type="match status" value="1"/>
</dbReference>
<comment type="similarity">
    <text evidence="1">Belongs to the opioid growth factor receptor family.</text>
</comment>
<dbReference type="GO" id="GO:0004523">
    <property type="term" value="F:RNA-DNA hybrid ribonuclease activity"/>
    <property type="evidence" value="ECO:0007669"/>
    <property type="project" value="InterPro"/>
</dbReference>
<sequence length="496" mass="56831">MTKYQAMLCENPRVHLELISTLNPATLLPDASEDHEHECLQVMDEVYSSRPDLKDIPLDKYHLHLFTDGSSSVENGKRLAGYAIVTLDETIEAKPLPNGTSAQRAEIIALTRGLELSENKRVNIYTDSKYALMTIQAHGALYKERGLLTSAGKQVKYALEILNLLDVVWKPSAVGVIHCRGHQKGKEEVPRGNHKADQVAKEAARQTQALERGCDWKETNAKRTRPQQENHLKSFRNGNPEHRTETSVPQRGLVQVDSPIKIPVCKPISPQMKVETLLCLNTALQDMPNVDFYMNKRRFAPHGEFIEDVLCHWYSEYELLEKHHSNNQWLFPLLEQGQNAHAKPLTTSEIEIMKNTAEIQHRLQRAYKLMLNFFGVKLVGEEEIEVIRDSNFSTRFSNLNTNTHNNLRITRIVRSMGELGTARYQAPLVKFFLKEILVEDQLQNMKESALKYFLPTVKNEHERDARSEYALKHRIPKYVKRLLSVVIPLLPTPITH</sequence>
<dbReference type="InterPro" id="IPR039574">
    <property type="entry name" value="OGFr"/>
</dbReference>
<dbReference type="PROSITE" id="PS50879">
    <property type="entry name" value="RNASE_H_1"/>
    <property type="match status" value="1"/>
</dbReference>
<dbReference type="Ensembl" id="ENSLLET00000044149.1">
    <property type="protein sequence ID" value="ENSLLEP00000042452.1"/>
    <property type="gene ID" value="ENSLLEG00000027012.1"/>
</dbReference>
<protein>
    <recommendedName>
        <fullName evidence="3">RNase H type-1 domain-containing protein</fullName>
    </recommendedName>
</protein>